<gene>
    <name evidence="7" type="ORF">WA026_012591</name>
</gene>
<comment type="similarity">
    <text evidence="4">Belongs to the ZNF277 family.</text>
</comment>
<dbReference type="AlphaFoldDB" id="A0AAW1U6L3"/>
<dbReference type="PANTHER" id="PTHR13267">
    <property type="entry name" value="ZINC FINGER PROTEIN 277"/>
    <property type="match status" value="1"/>
</dbReference>
<dbReference type="PROSITE" id="PS50157">
    <property type="entry name" value="ZINC_FINGER_C2H2_2"/>
    <property type="match status" value="1"/>
</dbReference>
<dbReference type="Pfam" id="PF12756">
    <property type="entry name" value="zf-C2H2_2"/>
    <property type="match status" value="2"/>
</dbReference>
<evidence type="ECO:0000259" key="6">
    <source>
        <dbReference type="PROSITE" id="PS50157"/>
    </source>
</evidence>
<dbReference type="EMBL" id="JARQZJ010000036">
    <property type="protein sequence ID" value="KAK9876294.1"/>
    <property type="molecule type" value="Genomic_DNA"/>
</dbReference>
<dbReference type="PROSITE" id="PS00028">
    <property type="entry name" value="ZINC_FINGER_C2H2_1"/>
    <property type="match status" value="1"/>
</dbReference>
<proteinExistence type="inferred from homology"/>
<dbReference type="InterPro" id="IPR041661">
    <property type="entry name" value="ZN622/Rei1/Reh1_Znf-C2H2"/>
</dbReference>
<evidence type="ECO:0000256" key="1">
    <source>
        <dbReference type="ARBA" id="ARBA00022723"/>
    </source>
</evidence>
<keyword evidence="2 5" id="KW-0863">Zinc-finger</keyword>
<dbReference type="InterPro" id="IPR036236">
    <property type="entry name" value="Znf_C2H2_sf"/>
</dbReference>
<evidence type="ECO:0000256" key="5">
    <source>
        <dbReference type="PROSITE-ProRule" id="PRU00042"/>
    </source>
</evidence>
<dbReference type="SUPFAM" id="SSF57667">
    <property type="entry name" value="beta-beta-alpha zinc fingers"/>
    <property type="match status" value="2"/>
</dbReference>
<evidence type="ECO:0000256" key="4">
    <source>
        <dbReference type="ARBA" id="ARBA00034119"/>
    </source>
</evidence>
<evidence type="ECO:0000313" key="8">
    <source>
        <dbReference type="Proteomes" id="UP001431783"/>
    </source>
</evidence>
<dbReference type="InterPro" id="IPR040048">
    <property type="entry name" value="ZNF277"/>
</dbReference>
<dbReference type="PANTHER" id="PTHR13267:SF3">
    <property type="entry name" value="ZINC FINGER PROTEIN 277"/>
    <property type="match status" value="1"/>
</dbReference>
<dbReference type="GO" id="GO:0008270">
    <property type="term" value="F:zinc ion binding"/>
    <property type="evidence" value="ECO:0007669"/>
    <property type="project" value="UniProtKB-KW"/>
</dbReference>
<sequence>MYLLKNFELLDISSVKMETARICSDKGESPKIFGPLLFEDKNSDHLNAEIACLLCDDIFNLNLSLALFLRHIFEVHHVVIEDVQNIPNLPEYLKYWKDKFKTKNIEEIVPTLRIDSTDRTYHLLSSLLREDKELRHKLNLKYTLHVQEFERCDANYVKPCLFCKLQFEGTRLNFLEHLSITHNFQLGNPQNLVYVEELIDKIENKMKELKCIYCEKTFPERQNQSKNNEYDKFYIVNYLEIDKNWQDLEKECDKYALSKDSELNSDEEFSDWSDDEDKITCLFCNDKEINVNALCLHMTKSHNFNFEKLTDSLDFYQKVKLVNYIRRQIHNFRCPFCDKAFENDVYLSAHLIKEEHFRLPEITVFDQPEFYFPTYENDAFLYFIDDLVINE</sequence>
<evidence type="ECO:0000313" key="7">
    <source>
        <dbReference type="EMBL" id="KAK9876294.1"/>
    </source>
</evidence>
<dbReference type="Proteomes" id="UP001431783">
    <property type="component" value="Unassembled WGS sequence"/>
</dbReference>
<comment type="caution">
    <text evidence="7">The sequence shown here is derived from an EMBL/GenBank/DDBJ whole genome shotgun (WGS) entry which is preliminary data.</text>
</comment>
<keyword evidence="3" id="KW-0862">Zinc</keyword>
<keyword evidence="8" id="KW-1185">Reference proteome</keyword>
<organism evidence="7 8">
    <name type="scientific">Henosepilachna vigintioctopunctata</name>
    <dbReference type="NCBI Taxonomy" id="420089"/>
    <lineage>
        <taxon>Eukaryota</taxon>
        <taxon>Metazoa</taxon>
        <taxon>Ecdysozoa</taxon>
        <taxon>Arthropoda</taxon>
        <taxon>Hexapoda</taxon>
        <taxon>Insecta</taxon>
        <taxon>Pterygota</taxon>
        <taxon>Neoptera</taxon>
        <taxon>Endopterygota</taxon>
        <taxon>Coleoptera</taxon>
        <taxon>Polyphaga</taxon>
        <taxon>Cucujiformia</taxon>
        <taxon>Coccinelloidea</taxon>
        <taxon>Coccinellidae</taxon>
        <taxon>Epilachninae</taxon>
        <taxon>Epilachnini</taxon>
        <taxon>Henosepilachna</taxon>
    </lineage>
</organism>
<feature type="domain" description="C2H2-type" evidence="6">
    <location>
        <begin position="332"/>
        <end position="356"/>
    </location>
</feature>
<reference evidence="7 8" key="1">
    <citation type="submission" date="2023-03" db="EMBL/GenBank/DDBJ databases">
        <title>Genome insight into feeding habits of ladybird beetles.</title>
        <authorList>
            <person name="Li H.-S."/>
            <person name="Huang Y.-H."/>
            <person name="Pang H."/>
        </authorList>
    </citation>
    <scope>NUCLEOTIDE SEQUENCE [LARGE SCALE GENOMIC DNA]</scope>
    <source>
        <strain evidence="7">SYSU_2023b</strain>
        <tissue evidence="7">Whole body</tissue>
    </source>
</reference>
<dbReference type="SMART" id="SM00355">
    <property type="entry name" value="ZnF_C2H2"/>
    <property type="match status" value="3"/>
</dbReference>
<keyword evidence="1" id="KW-0479">Metal-binding</keyword>
<accession>A0AAW1U6L3</accession>
<protein>
    <recommendedName>
        <fullName evidence="6">C2H2-type domain-containing protein</fullName>
    </recommendedName>
</protein>
<name>A0AAW1U6L3_9CUCU</name>
<evidence type="ECO:0000256" key="2">
    <source>
        <dbReference type="ARBA" id="ARBA00022771"/>
    </source>
</evidence>
<dbReference type="InterPro" id="IPR013087">
    <property type="entry name" value="Znf_C2H2_type"/>
</dbReference>
<evidence type="ECO:0000256" key="3">
    <source>
        <dbReference type="ARBA" id="ARBA00022833"/>
    </source>
</evidence>